<protein>
    <recommendedName>
        <fullName evidence="8">ABC transmembrane type-1 domain-containing protein</fullName>
    </recommendedName>
</protein>
<evidence type="ECO:0000259" key="8">
    <source>
        <dbReference type="PROSITE" id="PS50928"/>
    </source>
</evidence>
<dbReference type="Pfam" id="PF00528">
    <property type="entry name" value="BPD_transp_1"/>
    <property type="match status" value="1"/>
</dbReference>
<keyword evidence="4 7" id="KW-0812">Transmembrane</keyword>
<evidence type="ECO:0000256" key="5">
    <source>
        <dbReference type="ARBA" id="ARBA00022989"/>
    </source>
</evidence>
<feature type="transmembrane region" description="Helical" evidence="7">
    <location>
        <begin position="126"/>
        <end position="148"/>
    </location>
</feature>
<keyword evidence="2 7" id="KW-0813">Transport</keyword>
<sequence>MLSASSLGDVRRQQALRQRRRQRVWRQVLMRTLRFLVTAALLLFIVGPLIWLLLLSLKPSESIFSAGPFSPTLANYVAVVESSFFESLWHSVLIDGGATLLTMVVALPAAYAIVRQLQHPFFRLMLTYNLAVRVLPGLILLVPLFVIFRRLELLNTFPGMMLAYQVIGLPIAMTSLFGFFAEVPRAIEEAAIVDGASRLQVFWHISLPLARQGIVATTILVFMMTWTEFLFALVLTGNETVTAPVAILDFIKYANVDWGSLAAATVVLLLPSIAFGFATGRAFIRGLTAGAIQGE</sequence>
<dbReference type="InterPro" id="IPR000515">
    <property type="entry name" value="MetI-like"/>
</dbReference>
<accession>A0A455SYS4</accession>
<dbReference type="SUPFAM" id="SSF161098">
    <property type="entry name" value="MetI-like"/>
    <property type="match status" value="1"/>
</dbReference>
<evidence type="ECO:0000256" key="4">
    <source>
        <dbReference type="ARBA" id="ARBA00022692"/>
    </source>
</evidence>
<dbReference type="GO" id="GO:0055085">
    <property type="term" value="P:transmembrane transport"/>
    <property type="evidence" value="ECO:0007669"/>
    <property type="project" value="InterPro"/>
</dbReference>
<dbReference type="InterPro" id="IPR050901">
    <property type="entry name" value="BP-dep_ABC_trans_perm"/>
</dbReference>
<evidence type="ECO:0000313" key="9">
    <source>
        <dbReference type="EMBL" id="BBH92301.1"/>
    </source>
</evidence>
<dbReference type="GO" id="GO:0005886">
    <property type="term" value="C:plasma membrane"/>
    <property type="evidence" value="ECO:0007669"/>
    <property type="project" value="UniProtKB-SubCell"/>
</dbReference>
<keyword evidence="5 7" id="KW-1133">Transmembrane helix</keyword>
<dbReference type="PANTHER" id="PTHR32243">
    <property type="entry name" value="MALTOSE TRANSPORT SYSTEM PERMEASE-RELATED"/>
    <property type="match status" value="1"/>
</dbReference>
<organism evidence="9">
    <name type="scientific">Thermogemmatispora argillosa</name>
    <dbReference type="NCBI Taxonomy" id="2045280"/>
    <lineage>
        <taxon>Bacteria</taxon>
        <taxon>Bacillati</taxon>
        <taxon>Chloroflexota</taxon>
        <taxon>Ktedonobacteria</taxon>
        <taxon>Thermogemmatisporales</taxon>
        <taxon>Thermogemmatisporaceae</taxon>
        <taxon>Thermogemmatispora</taxon>
    </lineage>
</organism>
<comment type="subcellular location">
    <subcellularLocation>
        <location evidence="1 7">Cell membrane</location>
        <topology evidence="1 7">Multi-pass membrane protein</topology>
    </subcellularLocation>
</comment>
<dbReference type="EMBL" id="AP019377">
    <property type="protein sequence ID" value="BBH92301.1"/>
    <property type="molecule type" value="Genomic_DNA"/>
</dbReference>
<reference evidence="9" key="1">
    <citation type="submission" date="2018-12" db="EMBL/GenBank/DDBJ databases">
        <title>Novel natural products biosynthetic potential of the class Ktedonobacteria.</title>
        <authorList>
            <person name="Zheng Y."/>
            <person name="Saitou A."/>
            <person name="Wang C.M."/>
            <person name="Toyoda A."/>
            <person name="Minakuchi Y."/>
            <person name="Sekiguchi Y."/>
            <person name="Ueda K."/>
            <person name="Takano H."/>
            <person name="Sakai Y."/>
            <person name="Yokota A."/>
            <person name="Yabe S."/>
        </authorList>
    </citation>
    <scope>NUCLEOTIDE SEQUENCE</scope>
    <source>
        <strain evidence="9">A3-2</strain>
    </source>
</reference>
<proteinExistence type="inferred from homology"/>
<gene>
    <name evidence="9" type="ORF">KTA_05000</name>
</gene>
<feature type="transmembrane region" description="Helical" evidence="7">
    <location>
        <begin position="33"/>
        <end position="54"/>
    </location>
</feature>
<evidence type="ECO:0000256" key="1">
    <source>
        <dbReference type="ARBA" id="ARBA00004651"/>
    </source>
</evidence>
<feature type="domain" description="ABC transmembrane type-1" evidence="8">
    <location>
        <begin position="88"/>
        <end position="279"/>
    </location>
</feature>
<feature type="transmembrane region" description="Helical" evidence="7">
    <location>
        <begin position="258"/>
        <end position="278"/>
    </location>
</feature>
<dbReference type="PANTHER" id="PTHR32243:SF18">
    <property type="entry name" value="INNER MEMBRANE ABC TRANSPORTER PERMEASE PROTEIN YCJP"/>
    <property type="match status" value="1"/>
</dbReference>
<evidence type="ECO:0000256" key="6">
    <source>
        <dbReference type="ARBA" id="ARBA00023136"/>
    </source>
</evidence>
<evidence type="ECO:0000256" key="2">
    <source>
        <dbReference type="ARBA" id="ARBA00022448"/>
    </source>
</evidence>
<keyword evidence="3" id="KW-1003">Cell membrane</keyword>
<evidence type="ECO:0000256" key="7">
    <source>
        <dbReference type="RuleBase" id="RU363032"/>
    </source>
</evidence>
<dbReference type="InterPro" id="IPR035906">
    <property type="entry name" value="MetI-like_sf"/>
</dbReference>
<dbReference type="Gene3D" id="1.10.3720.10">
    <property type="entry name" value="MetI-like"/>
    <property type="match status" value="1"/>
</dbReference>
<dbReference type="AlphaFoldDB" id="A0A455SYS4"/>
<comment type="similarity">
    <text evidence="7">Belongs to the binding-protein-dependent transport system permease family.</text>
</comment>
<feature type="transmembrane region" description="Helical" evidence="7">
    <location>
        <begin position="160"/>
        <end position="181"/>
    </location>
</feature>
<keyword evidence="6 7" id="KW-0472">Membrane</keyword>
<evidence type="ECO:0000256" key="3">
    <source>
        <dbReference type="ARBA" id="ARBA00022475"/>
    </source>
</evidence>
<feature type="transmembrane region" description="Helical" evidence="7">
    <location>
        <begin position="214"/>
        <end position="238"/>
    </location>
</feature>
<dbReference type="CDD" id="cd06261">
    <property type="entry name" value="TM_PBP2"/>
    <property type="match status" value="1"/>
</dbReference>
<dbReference type="PROSITE" id="PS50928">
    <property type="entry name" value="ABC_TM1"/>
    <property type="match status" value="1"/>
</dbReference>
<feature type="transmembrane region" description="Helical" evidence="7">
    <location>
        <begin position="92"/>
        <end position="114"/>
    </location>
</feature>
<name>A0A455SYS4_9CHLR</name>